<dbReference type="RefSeq" id="WP_135481889.1">
    <property type="nucleotide sequence ID" value="NZ_SRMF01000001.1"/>
</dbReference>
<dbReference type="InterPro" id="IPR027469">
    <property type="entry name" value="Cation_efflux_TMD_sf"/>
</dbReference>
<keyword evidence="13" id="KW-1185">Reference proteome</keyword>
<dbReference type="GO" id="GO:0006826">
    <property type="term" value="P:iron ion transport"/>
    <property type="evidence" value="ECO:0007669"/>
    <property type="project" value="UniProtKB-KW"/>
</dbReference>
<feature type="domain" description="Cation efflux protein cytoplasmic" evidence="11">
    <location>
        <begin position="220"/>
        <end position="297"/>
    </location>
</feature>
<dbReference type="PANTHER" id="PTHR43840">
    <property type="entry name" value="MITOCHONDRIAL METAL TRANSPORTER 1-RELATED"/>
    <property type="match status" value="1"/>
</dbReference>
<dbReference type="Pfam" id="PF01545">
    <property type="entry name" value="Cation_efflux"/>
    <property type="match status" value="1"/>
</dbReference>
<dbReference type="GO" id="GO:0016020">
    <property type="term" value="C:membrane"/>
    <property type="evidence" value="ECO:0007669"/>
    <property type="project" value="UniProtKB-SubCell"/>
</dbReference>
<dbReference type="Proteomes" id="UP000297475">
    <property type="component" value="Unassembled WGS sequence"/>
</dbReference>
<evidence type="ECO:0000256" key="2">
    <source>
        <dbReference type="ARBA" id="ARBA00010212"/>
    </source>
</evidence>
<dbReference type="Gene3D" id="3.30.70.1350">
    <property type="entry name" value="Cation efflux protein, cytoplasmic domain"/>
    <property type="match status" value="1"/>
</dbReference>
<evidence type="ECO:0000259" key="10">
    <source>
        <dbReference type="Pfam" id="PF01545"/>
    </source>
</evidence>
<proteinExistence type="inferred from homology"/>
<dbReference type="GO" id="GO:0008324">
    <property type="term" value="F:monoatomic cation transmembrane transporter activity"/>
    <property type="evidence" value="ECO:0007669"/>
    <property type="project" value="InterPro"/>
</dbReference>
<comment type="similarity">
    <text evidence="2">Belongs to the cation diffusion facilitator (CDF) transporter (TC 2.A.4) family. FieF subfamily.</text>
</comment>
<feature type="transmembrane region" description="Helical" evidence="9">
    <location>
        <begin position="165"/>
        <end position="183"/>
    </location>
</feature>
<evidence type="ECO:0000313" key="13">
    <source>
        <dbReference type="Proteomes" id="UP000297475"/>
    </source>
</evidence>
<sequence>MTPDEYRQDNKAREQAMQRVTWISTGVDLLLAVVKLTVGLLVRSPALIADGIHSFSDLVTDFFVLFINRISHEEPDSDHPYGHARFETLGTVLIGAVLTGVAIGLVWDNVARLLGDEPVANPSLWAIGAAALSLLAKEGLYHYGRFWARRLDSSLLEANAWHSRSDALSSLVVLAGVIATWFGHGWIEAWAALIVAAMIGKMGLTLAWDALQDLADRGVPEDTQQRMKREIRAVPGVDNVHQLRSRRMGNSIFIDVHIQVGNFISVSEGHQIGDWVMRRLRREFPKLTDITLHVDPEDDAAISKQQIAPLRPDIVKALQAYPALSDHQRLQIHYQRQRVRLELFFARQPDDQCQSERHLAIRDLDWLEDIELYYQV</sequence>
<evidence type="ECO:0000256" key="9">
    <source>
        <dbReference type="SAM" id="Phobius"/>
    </source>
</evidence>
<keyword evidence="6" id="KW-0406">Ion transport</keyword>
<dbReference type="EMBL" id="SRMF01000001">
    <property type="protein sequence ID" value="TGG95874.1"/>
    <property type="molecule type" value="Genomic_DNA"/>
</dbReference>
<keyword evidence="6" id="KW-0864">Zinc transport</keyword>
<name>A0A4Z0WDC7_9GAMM</name>
<keyword evidence="4" id="KW-0408">Iron</keyword>
<dbReference type="InterPro" id="IPR027470">
    <property type="entry name" value="Cation_efflux_CTD"/>
</dbReference>
<dbReference type="InterPro" id="IPR002524">
    <property type="entry name" value="Cation_efflux"/>
</dbReference>
<dbReference type="InterPro" id="IPR036837">
    <property type="entry name" value="Cation_efflux_CTD_sf"/>
</dbReference>
<dbReference type="PANTHER" id="PTHR43840:SF15">
    <property type="entry name" value="MITOCHONDRIAL METAL TRANSPORTER 1-RELATED"/>
    <property type="match status" value="1"/>
</dbReference>
<reference evidence="12 13" key="1">
    <citation type="submission" date="2019-04" db="EMBL/GenBank/DDBJ databases">
        <title>Natronospirillum operosus gen. nov., sp. nov., a haloalkaliphilic satellite isolated from decaying biomass of laboratory culture of cyanobacterium Geitlerinema sp. and proposal of Natronospirillaceae fam. nov. and Saccharospirillaceae fam. nov.</title>
        <authorList>
            <person name="Kevbrin V."/>
            <person name="Boltyanskaya Y."/>
            <person name="Koziaeva V."/>
            <person name="Grouzdev D.S."/>
            <person name="Park M."/>
            <person name="Cho J."/>
        </authorList>
    </citation>
    <scope>NUCLEOTIDE SEQUENCE [LARGE SCALE GENOMIC DNA]</scope>
    <source>
        <strain evidence="12 13">G-116</strain>
    </source>
</reference>
<dbReference type="InterPro" id="IPR058533">
    <property type="entry name" value="Cation_efflux_TM"/>
</dbReference>
<evidence type="ECO:0000259" key="11">
    <source>
        <dbReference type="Pfam" id="PF16916"/>
    </source>
</evidence>
<dbReference type="Pfam" id="PF16916">
    <property type="entry name" value="ZT_dimer"/>
    <property type="match status" value="1"/>
</dbReference>
<keyword evidence="5 9" id="KW-0812">Transmembrane</keyword>
<dbReference type="AlphaFoldDB" id="A0A4Z0WDC7"/>
<feature type="transmembrane region" description="Helical" evidence="9">
    <location>
        <begin position="88"/>
        <end position="107"/>
    </location>
</feature>
<dbReference type="GO" id="GO:0006829">
    <property type="term" value="P:zinc ion transport"/>
    <property type="evidence" value="ECO:0007669"/>
    <property type="project" value="UniProtKB-KW"/>
</dbReference>
<dbReference type="SUPFAM" id="SSF161111">
    <property type="entry name" value="Cation efflux protein transmembrane domain-like"/>
    <property type="match status" value="1"/>
</dbReference>
<evidence type="ECO:0000256" key="6">
    <source>
        <dbReference type="ARBA" id="ARBA00022906"/>
    </source>
</evidence>
<dbReference type="FunFam" id="1.20.1510.10:FF:000006">
    <property type="entry name" value="Divalent cation efflux transporter"/>
    <property type="match status" value="1"/>
</dbReference>
<dbReference type="NCBIfam" id="TIGR01297">
    <property type="entry name" value="CDF"/>
    <property type="match status" value="1"/>
</dbReference>
<comment type="caution">
    <text evidence="12">The sequence shown here is derived from an EMBL/GenBank/DDBJ whole genome shotgun (WGS) entry which is preliminary data.</text>
</comment>
<accession>A0A4Z0WDC7</accession>
<dbReference type="InterPro" id="IPR050291">
    <property type="entry name" value="CDF_Transporter"/>
</dbReference>
<dbReference type="Gene3D" id="1.20.1510.10">
    <property type="entry name" value="Cation efflux protein transmembrane domain"/>
    <property type="match status" value="1"/>
</dbReference>
<keyword evidence="8 9" id="KW-0472">Membrane</keyword>
<dbReference type="SUPFAM" id="SSF160240">
    <property type="entry name" value="Cation efflux protein cytoplasmic domain-like"/>
    <property type="match status" value="1"/>
</dbReference>
<feature type="transmembrane region" description="Helical" evidence="9">
    <location>
        <begin position="20"/>
        <end position="41"/>
    </location>
</feature>
<evidence type="ECO:0000256" key="8">
    <source>
        <dbReference type="ARBA" id="ARBA00023136"/>
    </source>
</evidence>
<feature type="domain" description="Cation efflux protein transmembrane" evidence="10">
    <location>
        <begin position="22"/>
        <end position="214"/>
    </location>
</feature>
<dbReference type="OrthoDB" id="9806522at2"/>
<comment type="subcellular location">
    <subcellularLocation>
        <location evidence="1">Membrane</location>
        <topology evidence="1">Multi-pass membrane protein</topology>
    </subcellularLocation>
</comment>
<protein>
    <submittedName>
        <fullName evidence="12">Cation transporter</fullName>
    </submittedName>
</protein>
<evidence type="ECO:0000256" key="3">
    <source>
        <dbReference type="ARBA" id="ARBA00022448"/>
    </source>
</evidence>
<evidence type="ECO:0000313" key="12">
    <source>
        <dbReference type="EMBL" id="TGG95874.1"/>
    </source>
</evidence>
<evidence type="ECO:0000256" key="5">
    <source>
        <dbReference type="ARBA" id="ARBA00022692"/>
    </source>
</evidence>
<organism evidence="12 13">
    <name type="scientific">Natronospirillum operosum</name>
    <dbReference type="NCBI Taxonomy" id="2759953"/>
    <lineage>
        <taxon>Bacteria</taxon>
        <taxon>Pseudomonadati</taxon>
        <taxon>Pseudomonadota</taxon>
        <taxon>Gammaproteobacteria</taxon>
        <taxon>Oceanospirillales</taxon>
        <taxon>Natronospirillaceae</taxon>
        <taxon>Natronospirillum</taxon>
    </lineage>
</organism>
<evidence type="ECO:0000256" key="4">
    <source>
        <dbReference type="ARBA" id="ARBA00022496"/>
    </source>
</evidence>
<keyword evidence="7 9" id="KW-1133">Transmembrane helix</keyword>
<evidence type="ECO:0000256" key="1">
    <source>
        <dbReference type="ARBA" id="ARBA00004141"/>
    </source>
</evidence>
<evidence type="ECO:0000256" key="7">
    <source>
        <dbReference type="ARBA" id="ARBA00022989"/>
    </source>
</evidence>
<keyword evidence="3" id="KW-0813">Transport</keyword>
<gene>
    <name evidence="12" type="ORF">E4656_05600</name>
</gene>
<keyword evidence="4" id="KW-0410">Iron transport</keyword>
<keyword evidence="6" id="KW-0862">Zinc</keyword>